<evidence type="ECO:0000256" key="3">
    <source>
        <dbReference type="PIRSR" id="PIRSR600246-3"/>
    </source>
</evidence>
<reference evidence="4" key="1">
    <citation type="submission" date="2021-04" db="EMBL/GenBank/DDBJ databases">
        <authorList>
            <consortium name="Molecular Ecology Group"/>
        </authorList>
    </citation>
    <scope>NUCLEOTIDE SEQUENCE</scope>
</reference>
<name>A0A8S4A145_9EUPU</name>
<protein>
    <submittedName>
        <fullName evidence="4">Uncharacterized protein</fullName>
    </submittedName>
</protein>
<dbReference type="Proteomes" id="UP000678393">
    <property type="component" value="Unassembled WGS sequence"/>
</dbReference>
<gene>
    <name evidence="4" type="ORF">CUNI_LOCUS18264</name>
</gene>
<dbReference type="PANTHER" id="PTHR10188">
    <property type="entry name" value="L-ASPARAGINASE"/>
    <property type="match status" value="1"/>
</dbReference>
<dbReference type="InterPro" id="IPR029055">
    <property type="entry name" value="Ntn_hydrolases_N"/>
</dbReference>
<evidence type="ECO:0000313" key="5">
    <source>
        <dbReference type="Proteomes" id="UP000678393"/>
    </source>
</evidence>
<dbReference type="CDD" id="cd04513">
    <property type="entry name" value="Glycosylasparaginase"/>
    <property type="match status" value="1"/>
</dbReference>
<dbReference type="Gene3D" id="3.60.20.30">
    <property type="entry name" value="(Glycosyl)asparaginase"/>
    <property type="match status" value="1"/>
</dbReference>
<sequence>MAASACVVGTWPFSREPVRKAMQCLSNYSTSLDAVEAGIHVAEVDPNYGPYHVGCGGWQNSDLVLELDAAIMNGTDMNFGAVTALTGFAEAISVARQVMEKSPHSMLTGPGAARFARAQGFQFQENMGRHPKPQMVVGVDKQRHGHDTLGILALDKQGNICAGVSTSGMSGKLPGRVGDSALPGCGLYADSQAGAACCSGDGDEILRYCPSYKVVDLLKQGYSPQNACLSTAKEIMRRRGTRGAFEMVVIALDNKGNQGAANIGVHSYKDEAAGIQYAGFPFVTLSDNMTEAQVTCSPPISEDQL</sequence>
<dbReference type="GO" id="GO:0005737">
    <property type="term" value="C:cytoplasm"/>
    <property type="evidence" value="ECO:0007669"/>
    <property type="project" value="TreeGrafter"/>
</dbReference>
<dbReference type="SUPFAM" id="SSF56235">
    <property type="entry name" value="N-terminal nucleophile aminohydrolases (Ntn hydrolases)"/>
    <property type="match status" value="1"/>
</dbReference>
<dbReference type="OrthoDB" id="2262349at2759"/>
<keyword evidence="5" id="KW-1185">Reference proteome</keyword>
<evidence type="ECO:0000313" key="4">
    <source>
        <dbReference type="EMBL" id="CAG5132706.1"/>
    </source>
</evidence>
<dbReference type="Pfam" id="PF01112">
    <property type="entry name" value="Asparaginase_2"/>
    <property type="match status" value="1"/>
</dbReference>
<evidence type="ECO:0000256" key="1">
    <source>
        <dbReference type="ARBA" id="ARBA00010872"/>
    </source>
</evidence>
<proteinExistence type="inferred from homology"/>
<evidence type="ECO:0000256" key="2">
    <source>
        <dbReference type="PIRSR" id="PIRSR600246-1"/>
    </source>
</evidence>
<dbReference type="FunFam" id="3.60.20.30:FF:000005">
    <property type="entry name" value="N(4)-(Beta-N-acetylglucosaminyl)-L-asparaginase"/>
    <property type="match status" value="1"/>
</dbReference>
<accession>A0A8S4A145</accession>
<comment type="similarity">
    <text evidence="1">Belongs to the Ntn-hydrolase family.</text>
</comment>
<organism evidence="4 5">
    <name type="scientific">Candidula unifasciata</name>
    <dbReference type="NCBI Taxonomy" id="100452"/>
    <lineage>
        <taxon>Eukaryota</taxon>
        <taxon>Metazoa</taxon>
        <taxon>Spiralia</taxon>
        <taxon>Lophotrochozoa</taxon>
        <taxon>Mollusca</taxon>
        <taxon>Gastropoda</taxon>
        <taxon>Heterobranchia</taxon>
        <taxon>Euthyneura</taxon>
        <taxon>Panpulmonata</taxon>
        <taxon>Eupulmonata</taxon>
        <taxon>Stylommatophora</taxon>
        <taxon>Helicina</taxon>
        <taxon>Helicoidea</taxon>
        <taxon>Geomitridae</taxon>
        <taxon>Candidula</taxon>
    </lineage>
</organism>
<dbReference type="InterPro" id="IPR000246">
    <property type="entry name" value="Peptidase_T2"/>
</dbReference>
<dbReference type="EMBL" id="CAJHNH020005580">
    <property type="protein sequence ID" value="CAG5132706.1"/>
    <property type="molecule type" value="Genomic_DNA"/>
</dbReference>
<dbReference type="PANTHER" id="PTHR10188:SF16">
    <property type="entry name" value="N(4)-(BETA-N-ACETYLGLUCOSAMINYL)-L-ASPARAGINASE-LIKE"/>
    <property type="match status" value="1"/>
</dbReference>
<feature type="site" description="Cleavage; by autolysis" evidence="3">
    <location>
        <begin position="147"/>
        <end position="148"/>
    </location>
</feature>
<dbReference type="GO" id="GO:0003948">
    <property type="term" value="F:N4-(beta-N-acetylglucosaminyl)-L-asparaginase activity"/>
    <property type="evidence" value="ECO:0007669"/>
    <property type="project" value="TreeGrafter"/>
</dbReference>
<comment type="caution">
    <text evidence="4">The sequence shown here is derived from an EMBL/GenBank/DDBJ whole genome shotgun (WGS) entry which is preliminary data.</text>
</comment>
<dbReference type="AlphaFoldDB" id="A0A8S4A145"/>
<feature type="active site" description="Nucleophile" evidence="2">
    <location>
        <position position="148"/>
    </location>
</feature>